<dbReference type="PANTHER" id="PTHR35218">
    <property type="entry name" value="RNASE H DOMAIN-CONTAINING PROTEIN"/>
    <property type="match status" value="1"/>
</dbReference>
<feature type="domain" description="Endonuclease/exonuclease/phosphatase" evidence="1">
    <location>
        <begin position="20"/>
        <end position="133"/>
    </location>
</feature>
<reference evidence="3" key="1">
    <citation type="journal article" date="2019" name="Plant Biotechnol. J.">
        <title>Genome sequencing of the Australian wild diploid species Gossypium australe highlights disease resistance and delayed gland morphogenesis.</title>
        <authorList>
            <person name="Cai Y."/>
            <person name="Cai X."/>
            <person name="Wang Q."/>
            <person name="Wang P."/>
            <person name="Zhang Y."/>
            <person name="Cai C."/>
            <person name="Xu Y."/>
            <person name="Wang K."/>
            <person name="Zhou Z."/>
            <person name="Wang C."/>
            <person name="Geng S."/>
            <person name="Li B."/>
            <person name="Dong Q."/>
            <person name="Hou Y."/>
            <person name="Wang H."/>
            <person name="Ai P."/>
            <person name="Liu Z."/>
            <person name="Yi F."/>
            <person name="Sun M."/>
            <person name="An G."/>
            <person name="Cheng J."/>
            <person name="Zhang Y."/>
            <person name="Shi Q."/>
            <person name="Xie Y."/>
            <person name="Shi X."/>
            <person name="Chang Y."/>
            <person name="Huang F."/>
            <person name="Chen Y."/>
            <person name="Hong S."/>
            <person name="Mi L."/>
            <person name="Sun Q."/>
            <person name="Zhang L."/>
            <person name="Zhou B."/>
            <person name="Peng R."/>
            <person name="Zhang X."/>
            <person name="Liu F."/>
        </authorList>
    </citation>
    <scope>NUCLEOTIDE SEQUENCE [LARGE SCALE GENOMIC DNA]</scope>
    <source>
        <strain evidence="3">cv. PA1801</strain>
    </source>
</reference>
<name>A0A5B6WZS1_9ROSI</name>
<keyword evidence="2" id="KW-0695">RNA-directed DNA polymerase</keyword>
<dbReference type="Gene3D" id="3.60.10.10">
    <property type="entry name" value="Endonuclease/exonuclease/phosphatase"/>
    <property type="match status" value="1"/>
</dbReference>
<proteinExistence type="predicted"/>
<comment type="caution">
    <text evidence="2">The sequence shown here is derived from an EMBL/GenBank/DDBJ whole genome shotgun (WGS) entry which is preliminary data.</text>
</comment>
<dbReference type="InterPro" id="IPR036691">
    <property type="entry name" value="Endo/exonu/phosph_ase_sf"/>
</dbReference>
<evidence type="ECO:0000313" key="3">
    <source>
        <dbReference type="Proteomes" id="UP000325315"/>
    </source>
</evidence>
<dbReference type="Proteomes" id="UP000325315">
    <property type="component" value="Unassembled WGS sequence"/>
</dbReference>
<organism evidence="2 3">
    <name type="scientific">Gossypium australe</name>
    <dbReference type="NCBI Taxonomy" id="47621"/>
    <lineage>
        <taxon>Eukaryota</taxon>
        <taxon>Viridiplantae</taxon>
        <taxon>Streptophyta</taxon>
        <taxon>Embryophyta</taxon>
        <taxon>Tracheophyta</taxon>
        <taxon>Spermatophyta</taxon>
        <taxon>Magnoliopsida</taxon>
        <taxon>eudicotyledons</taxon>
        <taxon>Gunneridae</taxon>
        <taxon>Pentapetalae</taxon>
        <taxon>rosids</taxon>
        <taxon>malvids</taxon>
        <taxon>Malvales</taxon>
        <taxon>Malvaceae</taxon>
        <taxon>Malvoideae</taxon>
        <taxon>Gossypium</taxon>
    </lineage>
</organism>
<dbReference type="AlphaFoldDB" id="A0A5B6WZS1"/>
<dbReference type="EMBL" id="SMMG02000001">
    <property type="protein sequence ID" value="KAA3486285.1"/>
    <property type="molecule type" value="Genomic_DNA"/>
</dbReference>
<keyword evidence="2" id="KW-0808">Transferase</keyword>
<dbReference type="SUPFAM" id="SSF56219">
    <property type="entry name" value="DNase I-like"/>
    <property type="match status" value="1"/>
</dbReference>
<dbReference type="PANTHER" id="PTHR35218:SF9">
    <property type="entry name" value="ENDONUCLEASE_EXONUCLEASE_PHOSPHATASE DOMAIN-CONTAINING PROTEIN"/>
    <property type="match status" value="1"/>
</dbReference>
<keyword evidence="2" id="KW-0548">Nucleotidyltransferase</keyword>
<evidence type="ECO:0000259" key="1">
    <source>
        <dbReference type="Pfam" id="PF03372"/>
    </source>
</evidence>
<keyword evidence="3" id="KW-1185">Reference proteome</keyword>
<accession>A0A5B6WZS1</accession>
<dbReference type="GO" id="GO:0003964">
    <property type="term" value="F:RNA-directed DNA polymerase activity"/>
    <property type="evidence" value="ECO:0007669"/>
    <property type="project" value="UniProtKB-KW"/>
</dbReference>
<evidence type="ECO:0000313" key="2">
    <source>
        <dbReference type="EMBL" id="KAA3486285.1"/>
    </source>
</evidence>
<dbReference type="OrthoDB" id="999895at2759"/>
<sequence length="148" mass="17028">METKIDSKRMERIRRRSGFVSGIDVGAEGSRGGLCLAWREDVKVSLKTFSKHHIDVLVEDNNVQGEWRYTGFYGSPYANAQADSWRLLRVLGQEQQGLWLVSGDFNEILYSHEKSGGQMREERKMLAFREALEDCNLMDLGFQGTWFT</sequence>
<gene>
    <name evidence="2" type="ORF">EPI10_030212</name>
</gene>
<dbReference type="Pfam" id="PF03372">
    <property type="entry name" value="Exo_endo_phos"/>
    <property type="match status" value="1"/>
</dbReference>
<dbReference type="InterPro" id="IPR005135">
    <property type="entry name" value="Endo/exonuclease/phosphatase"/>
</dbReference>
<protein>
    <submittedName>
        <fullName evidence="2">Reverse transcriptase</fullName>
    </submittedName>
</protein>